<name>A0AAV5F1Q8_ELECO</name>
<dbReference type="GO" id="GO:0007094">
    <property type="term" value="P:mitotic spindle assembly checkpoint signaling"/>
    <property type="evidence" value="ECO:0007669"/>
    <property type="project" value="InterPro"/>
</dbReference>
<dbReference type="GO" id="GO:0051754">
    <property type="term" value="P:meiotic sister chromatid cohesion, centromeric"/>
    <property type="evidence" value="ECO:0007669"/>
    <property type="project" value="TreeGrafter"/>
</dbReference>
<gene>
    <name evidence="3" type="primary">gb16540</name>
    <name evidence="3" type="ORF">PR202_gb16540</name>
</gene>
<dbReference type="SMART" id="SM00777">
    <property type="entry name" value="Mad3_BUB1_I"/>
    <property type="match status" value="1"/>
</dbReference>
<dbReference type="Proteomes" id="UP001054889">
    <property type="component" value="Unassembled WGS sequence"/>
</dbReference>
<dbReference type="PANTHER" id="PTHR14030:SF2">
    <property type="entry name" value="OS11G0128700 PROTEIN"/>
    <property type="match status" value="1"/>
</dbReference>
<protein>
    <recommendedName>
        <fullName evidence="2">BUB1 N-terminal domain-containing protein</fullName>
    </recommendedName>
</protein>
<reference evidence="3" key="1">
    <citation type="journal article" date="2018" name="DNA Res.">
        <title>Multiple hybrid de novo genome assembly of finger millet, an orphan allotetraploid crop.</title>
        <authorList>
            <person name="Hatakeyama M."/>
            <person name="Aluri S."/>
            <person name="Balachadran M.T."/>
            <person name="Sivarajan S.R."/>
            <person name="Patrignani A."/>
            <person name="Gruter S."/>
            <person name="Poveda L."/>
            <person name="Shimizu-Inatsugi R."/>
            <person name="Baeten J."/>
            <person name="Francoijs K.J."/>
            <person name="Nataraja K.N."/>
            <person name="Reddy Y.A.N."/>
            <person name="Phadnis S."/>
            <person name="Ravikumar R.L."/>
            <person name="Schlapbach R."/>
            <person name="Sreeman S.M."/>
            <person name="Shimizu K.K."/>
        </authorList>
    </citation>
    <scope>NUCLEOTIDE SEQUENCE</scope>
</reference>
<evidence type="ECO:0000256" key="1">
    <source>
        <dbReference type="SAM" id="MobiDB-lite"/>
    </source>
</evidence>
<dbReference type="AlphaFoldDB" id="A0AAV5F1Q8"/>
<evidence type="ECO:0000313" key="4">
    <source>
        <dbReference type="Proteomes" id="UP001054889"/>
    </source>
</evidence>
<dbReference type="Gene3D" id="1.25.40.430">
    <property type="match status" value="1"/>
</dbReference>
<proteinExistence type="predicted"/>
<dbReference type="EMBL" id="BQKI01000080">
    <property type="protein sequence ID" value="GJN28420.1"/>
    <property type="molecule type" value="Genomic_DNA"/>
</dbReference>
<dbReference type="Pfam" id="PF08311">
    <property type="entry name" value="Mad3_BUB1_I"/>
    <property type="match status" value="1"/>
</dbReference>
<dbReference type="PROSITE" id="PS51489">
    <property type="entry name" value="BUB1_N"/>
    <property type="match status" value="1"/>
</dbReference>
<feature type="domain" description="BUB1 N-terminal" evidence="2">
    <location>
        <begin position="14"/>
        <end position="200"/>
    </location>
</feature>
<dbReference type="GO" id="GO:0004672">
    <property type="term" value="F:protein kinase activity"/>
    <property type="evidence" value="ECO:0007669"/>
    <property type="project" value="TreeGrafter"/>
</dbReference>
<evidence type="ECO:0000313" key="3">
    <source>
        <dbReference type="EMBL" id="GJN28420.1"/>
    </source>
</evidence>
<organism evidence="3 4">
    <name type="scientific">Eleusine coracana subsp. coracana</name>
    <dbReference type="NCBI Taxonomy" id="191504"/>
    <lineage>
        <taxon>Eukaryota</taxon>
        <taxon>Viridiplantae</taxon>
        <taxon>Streptophyta</taxon>
        <taxon>Embryophyta</taxon>
        <taxon>Tracheophyta</taxon>
        <taxon>Spermatophyta</taxon>
        <taxon>Magnoliopsida</taxon>
        <taxon>Liliopsida</taxon>
        <taxon>Poales</taxon>
        <taxon>Poaceae</taxon>
        <taxon>PACMAD clade</taxon>
        <taxon>Chloridoideae</taxon>
        <taxon>Cynodonteae</taxon>
        <taxon>Eleusininae</taxon>
        <taxon>Eleusine</taxon>
    </lineage>
</organism>
<feature type="compositionally biased region" description="Basic and acidic residues" evidence="1">
    <location>
        <begin position="208"/>
        <end position="220"/>
    </location>
</feature>
<dbReference type="InterPro" id="IPR013212">
    <property type="entry name" value="Mad3/Bub1_I"/>
</dbReference>
<keyword evidence="4" id="KW-1185">Reference proteome</keyword>
<feature type="region of interest" description="Disordered" evidence="1">
    <location>
        <begin position="632"/>
        <end position="676"/>
    </location>
</feature>
<evidence type="ECO:0000259" key="2">
    <source>
        <dbReference type="PROSITE" id="PS51489"/>
    </source>
</evidence>
<dbReference type="PANTHER" id="PTHR14030">
    <property type="entry name" value="MITOTIC CHECKPOINT SERINE/THREONINE-PROTEIN KINASE BUB1"/>
    <property type="match status" value="1"/>
</dbReference>
<sequence>MAAAEQEKELLSSVVGEIRSYAGSDPLRPWLRYDITFLVPPPLPLLLVWSIDRFIRRWSARGIRKMEKALPPETLREKLPRFLQKCAEEFQDDVRFRDDARYLRVWIQLMDYVKDAKPLLKKMEQKGIGLKRASFYMAYALYYEKHRRFESAEKMYRLGIQKLAEPIVELHKAHEQFIFRMESYKRRKDKLKERMPSKAGSNATSTHQTEDESINCKEQKSSTMQNSASSSNPSLGCHPPLGPAKVGMLSRYKSGSHTNLSRCNSDDTVVVRFVGSALVGRSETEDACHHGLVEPTINTKEAMEAINSMFLEPVEPETMLKRRSRHEKPNYNRQTSTFNIFVDEDEPNGNDPNNDRNNIMKQEHPKFGQQARGFEIFVDEDGPNNNNQNSGQIRNYEKENVKLNQRPGGFEIFVDEYEANGNIQNGMCRKSSRCSPRSLCDSSRQQGSSGFQKPFAGGFAILPDDEDEQCENMKLNQENGGFEIFVDEHEASGNIQNAMSHKMSRPRPLCDSSRQRGNGDFQKPFVGGFAILPDDEDEQCDINSSNVQPTHDKDTMLCADQAALETRYRESPHPVISGQREDTIIHRFVGSTVVGEPKVENACHHGLVDPTVNLKEAMNDINSMFGKPLNFKGDRANNRKNNALSDRKEAPASGFSILPDDDLKEKATGKTNQSKSCKFDAENGLFEPTITTRDVMTEINDMFGMPLNF</sequence>
<feature type="region of interest" description="Disordered" evidence="1">
    <location>
        <begin position="189"/>
        <end position="242"/>
    </location>
</feature>
<dbReference type="InterPro" id="IPR015661">
    <property type="entry name" value="Bub1/Mad3"/>
</dbReference>
<comment type="caution">
    <text evidence="3">The sequence shown here is derived from an EMBL/GenBank/DDBJ whole genome shotgun (WGS) entry which is preliminary data.</text>
</comment>
<accession>A0AAV5F1Q8</accession>
<reference evidence="3" key="2">
    <citation type="submission" date="2021-12" db="EMBL/GenBank/DDBJ databases">
        <title>Resequencing data analysis of finger millet.</title>
        <authorList>
            <person name="Hatakeyama M."/>
            <person name="Aluri S."/>
            <person name="Balachadran M.T."/>
            <person name="Sivarajan S.R."/>
            <person name="Poveda L."/>
            <person name="Shimizu-Inatsugi R."/>
            <person name="Schlapbach R."/>
            <person name="Sreeman S.M."/>
            <person name="Shimizu K.K."/>
        </authorList>
    </citation>
    <scope>NUCLEOTIDE SEQUENCE</scope>
</reference>
<feature type="compositionally biased region" description="Low complexity" evidence="1">
    <location>
        <begin position="221"/>
        <end position="234"/>
    </location>
</feature>